<dbReference type="InterPro" id="IPR035965">
    <property type="entry name" value="PAS-like_dom_sf"/>
</dbReference>
<gene>
    <name evidence="5" type="ORF">BWK72_08225</name>
</gene>
<dbReference type="Pfam" id="PF13188">
    <property type="entry name" value="PAS_8"/>
    <property type="match status" value="1"/>
</dbReference>
<protein>
    <recommendedName>
        <fullName evidence="2">histidine kinase</fullName>
        <ecNumber evidence="2">2.7.13.3</ecNumber>
    </recommendedName>
</protein>
<accession>A0A1W9KUQ9</accession>
<evidence type="ECO:0000259" key="4">
    <source>
        <dbReference type="PROSITE" id="PS50109"/>
    </source>
</evidence>
<comment type="catalytic activity">
    <reaction evidence="1">
        <text>ATP + protein L-histidine = ADP + protein N-phospho-L-histidine.</text>
        <dbReference type="EC" id="2.7.13.3"/>
    </reaction>
</comment>
<feature type="domain" description="Histidine kinase" evidence="4">
    <location>
        <begin position="308"/>
        <end position="550"/>
    </location>
</feature>
<dbReference type="Gene3D" id="3.30.565.10">
    <property type="entry name" value="Histidine kinase-like ATPase, C-terminal domain"/>
    <property type="match status" value="1"/>
</dbReference>
<evidence type="ECO:0000313" key="5">
    <source>
        <dbReference type="EMBL" id="OQW88278.1"/>
    </source>
</evidence>
<dbReference type="SMART" id="SM00091">
    <property type="entry name" value="PAS"/>
    <property type="match status" value="2"/>
</dbReference>
<sequence>MKDLAQLMLDNSPEMLLLVDPVTLQVVKANVPVAKALGYTPDQLPGMFITDIESALQDVFYWEDVRAGQHAEVQNQEGQYRRADGELLAVTQSIRVVQHDGRVLLLVLATQAQGVRDVQDALAQTLSQLRATLESTGNGILVLDWRGKVNSMNRQFSRMWALPDELLRAQDDAGVLDFIVNAVAEPERLRTRLKAVVDPVQTEDTLRHRDGRVFDISARPQYLDQQIIGRVFSVQDITQRTLDAQALRDSRDQMEQRVLARTADLHALNDTLNQDKERLAHLVKELEATQAQLMQSERMASIGQLAAGVAHEINNPVGFVNSNLGSLQTYVMNLLKLLAAYEQTEGALAAPAALQIAQVKKDIDFAFMCDDITALLTESLDGLKRVTHIVQDLKNFSHVDESARQSANLEDGLESTLRVVWNELKYKAEVVKEFAGLPPVMCYPFQLNQVFMNLLVNASHALVDKGKITIRTGFDDEQVWIAVQDTGKGIAPENLPRIFDPFFTTKPVGKGTGLGLSLSYDIVKKHGGHIEVKSLLGQGTTMTVFLPRVMPEAAGTSAQA</sequence>
<dbReference type="EC" id="2.7.13.3" evidence="2"/>
<dbReference type="CDD" id="cd16943">
    <property type="entry name" value="HATPase_AtoS-like"/>
    <property type="match status" value="1"/>
</dbReference>
<dbReference type="PRINTS" id="PR00344">
    <property type="entry name" value="BCTRLSENSOR"/>
</dbReference>
<dbReference type="InterPro" id="IPR036890">
    <property type="entry name" value="HATPase_C_sf"/>
</dbReference>
<organism evidence="5 6">
    <name type="scientific">Rhodoferax ferrireducens</name>
    <dbReference type="NCBI Taxonomy" id="192843"/>
    <lineage>
        <taxon>Bacteria</taxon>
        <taxon>Pseudomonadati</taxon>
        <taxon>Pseudomonadota</taxon>
        <taxon>Betaproteobacteria</taxon>
        <taxon>Burkholderiales</taxon>
        <taxon>Comamonadaceae</taxon>
        <taxon>Rhodoferax</taxon>
    </lineage>
</organism>
<dbReference type="InterPro" id="IPR004358">
    <property type="entry name" value="Sig_transdc_His_kin-like_C"/>
</dbReference>
<name>A0A1W9KUQ9_9BURK</name>
<dbReference type="SUPFAM" id="SSF47384">
    <property type="entry name" value="Homodimeric domain of signal transducing histidine kinase"/>
    <property type="match status" value="1"/>
</dbReference>
<keyword evidence="3" id="KW-0175">Coiled coil</keyword>
<reference evidence="5 6" key="1">
    <citation type="submission" date="2017-01" db="EMBL/GenBank/DDBJ databases">
        <title>Novel large sulfur bacteria in the metagenomes of groundwater-fed chemosynthetic microbial mats in the Lake Huron basin.</title>
        <authorList>
            <person name="Sharrar A.M."/>
            <person name="Flood B.E."/>
            <person name="Bailey J.V."/>
            <person name="Jones D.S."/>
            <person name="Biddanda B."/>
            <person name="Ruberg S.A."/>
            <person name="Marcus D.N."/>
            <person name="Dick G.J."/>
        </authorList>
    </citation>
    <scope>NUCLEOTIDE SEQUENCE [LARGE SCALE GENOMIC DNA]</scope>
    <source>
        <strain evidence="5">A7</strain>
    </source>
</reference>
<dbReference type="GO" id="GO:0000155">
    <property type="term" value="F:phosphorelay sensor kinase activity"/>
    <property type="evidence" value="ECO:0007669"/>
    <property type="project" value="InterPro"/>
</dbReference>
<dbReference type="InterPro" id="IPR000014">
    <property type="entry name" value="PAS"/>
</dbReference>
<dbReference type="EMBL" id="MTEI01000004">
    <property type="protein sequence ID" value="OQW88278.1"/>
    <property type="molecule type" value="Genomic_DNA"/>
</dbReference>
<dbReference type="SUPFAM" id="SSF55874">
    <property type="entry name" value="ATPase domain of HSP90 chaperone/DNA topoisomerase II/histidine kinase"/>
    <property type="match status" value="1"/>
</dbReference>
<evidence type="ECO:0000256" key="1">
    <source>
        <dbReference type="ARBA" id="ARBA00000085"/>
    </source>
</evidence>
<dbReference type="InterPro" id="IPR003594">
    <property type="entry name" value="HATPase_dom"/>
</dbReference>
<dbReference type="Proteomes" id="UP000192505">
    <property type="component" value="Unassembled WGS sequence"/>
</dbReference>
<dbReference type="InterPro" id="IPR036097">
    <property type="entry name" value="HisK_dim/P_sf"/>
</dbReference>
<dbReference type="NCBIfam" id="TIGR00229">
    <property type="entry name" value="sensory_box"/>
    <property type="match status" value="1"/>
</dbReference>
<dbReference type="PANTHER" id="PTHR43065:SF50">
    <property type="entry name" value="HISTIDINE KINASE"/>
    <property type="match status" value="1"/>
</dbReference>
<dbReference type="SMART" id="SM00387">
    <property type="entry name" value="HATPase_c"/>
    <property type="match status" value="1"/>
</dbReference>
<evidence type="ECO:0000313" key="6">
    <source>
        <dbReference type="Proteomes" id="UP000192505"/>
    </source>
</evidence>
<dbReference type="Pfam" id="PF02518">
    <property type="entry name" value="HATPase_c"/>
    <property type="match status" value="1"/>
</dbReference>
<proteinExistence type="predicted"/>
<dbReference type="Gene3D" id="1.10.287.130">
    <property type="match status" value="1"/>
</dbReference>
<dbReference type="AlphaFoldDB" id="A0A1W9KUQ9"/>
<dbReference type="PANTHER" id="PTHR43065">
    <property type="entry name" value="SENSOR HISTIDINE KINASE"/>
    <property type="match status" value="1"/>
</dbReference>
<evidence type="ECO:0000256" key="3">
    <source>
        <dbReference type="SAM" id="Coils"/>
    </source>
</evidence>
<keyword evidence="5" id="KW-0418">Kinase</keyword>
<dbReference type="InterPro" id="IPR005467">
    <property type="entry name" value="His_kinase_dom"/>
</dbReference>
<feature type="coiled-coil region" evidence="3">
    <location>
        <begin position="265"/>
        <end position="299"/>
    </location>
</feature>
<dbReference type="PROSITE" id="PS50109">
    <property type="entry name" value="HIS_KIN"/>
    <property type="match status" value="1"/>
</dbReference>
<dbReference type="Gene3D" id="3.30.450.20">
    <property type="entry name" value="PAS domain"/>
    <property type="match status" value="2"/>
</dbReference>
<evidence type="ECO:0000256" key="2">
    <source>
        <dbReference type="ARBA" id="ARBA00012438"/>
    </source>
</evidence>
<keyword evidence="5" id="KW-0808">Transferase</keyword>
<dbReference type="SUPFAM" id="SSF55785">
    <property type="entry name" value="PYP-like sensor domain (PAS domain)"/>
    <property type="match status" value="2"/>
</dbReference>
<dbReference type="Pfam" id="PF13426">
    <property type="entry name" value="PAS_9"/>
    <property type="match status" value="1"/>
</dbReference>
<comment type="caution">
    <text evidence="5">The sequence shown here is derived from an EMBL/GenBank/DDBJ whole genome shotgun (WGS) entry which is preliminary data.</text>
</comment>